<evidence type="ECO:0000259" key="2">
    <source>
        <dbReference type="Pfam" id="PF00652"/>
    </source>
</evidence>
<dbReference type="RefSeq" id="WP_167515032.1">
    <property type="nucleotide sequence ID" value="NZ_BHZC01000001.1"/>
</dbReference>
<dbReference type="InterPro" id="IPR000772">
    <property type="entry name" value="Ricin_B_lectin"/>
</dbReference>
<sequence>MNKRTVLSGLVAALGASAILLAGMPSSASAAEAGTQAAGRQFKNVQTGLCLDSDAKGNAYTKSCGNDNPYQRWSLVWKSDGYVLRNEKTLRCLGVGGGDAVSTEQCSNYPPSSHQWTWEHLDGERLILKSAANGRALDSNHEGQLYTSPYGTGNLYMQWWQW</sequence>
<reference evidence="3 4" key="1">
    <citation type="submission" date="2018-11" db="EMBL/GenBank/DDBJ databases">
        <title>Whole genome sequence of Streptomyces chrestomyceticus NBRC 13444(T).</title>
        <authorList>
            <person name="Komaki H."/>
            <person name="Tamura T."/>
        </authorList>
    </citation>
    <scope>NUCLEOTIDE SEQUENCE [LARGE SCALE GENOMIC DNA]</scope>
    <source>
        <strain evidence="3 4">NBRC 13444</strain>
    </source>
</reference>
<organism evidence="3 4">
    <name type="scientific">Streptomyces chrestomyceticus JCM 4735</name>
    <dbReference type="NCBI Taxonomy" id="1306181"/>
    <lineage>
        <taxon>Bacteria</taxon>
        <taxon>Bacillati</taxon>
        <taxon>Actinomycetota</taxon>
        <taxon>Actinomycetes</taxon>
        <taxon>Kitasatosporales</taxon>
        <taxon>Streptomycetaceae</taxon>
        <taxon>Streptomyces</taxon>
    </lineage>
</organism>
<dbReference type="InterPro" id="IPR035992">
    <property type="entry name" value="Ricin_B-like_lectins"/>
</dbReference>
<dbReference type="Pfam" id="PF00652">
    <property type="entry name" value="Ricin_B_lectin"/>
    <property type="match status" value="1"/>
</dbReference>
<dbReference type="EMBL" id="BHZC01000001">
    <property type="protein sequence ID" value="GCD32902.1"/>
    <property type="molecule type" value="Genomic_DNA"/>
</dbReference>
<proteinExistence type="predicted"/>
<dbReference type="PROSITE" id="PS50231">
    <property type="entry name" value="RICIN_B_LECTIN"/>
    <property type="match status" value="1"/>
</dbReference>
<protein>
    <submittedName>
        <fullName evidence="3">Actinohivin</fullName>
    </submittedName>
</protein>
<feature type="signal peptide" evidence="1">
    <location>
        <begin position="1"/>
        <end position="30"/>
    </location>
</feature>
<accession>A0A7U9PU69</accession>
<dbReference type="SUPFAM" id="SSF50370">
    <property type="entry name" value="Ricin B-like lectins"/>
    <property type="match status" value="1"/>
</dbReference>
<dbReference type="GeneID" id="95619680"/>
<name>A0A7U9PU69_9ACTN</name>
<dbReference type="AlphaFoldDB" id="A0A7U9PU69"/>
<feature type="domain" description="Ricin B lectin" evidence="2">
    <location>
        <begin position="41"/>
        <end position="159"/>
    </location>
</feature>
<keyword evidence="1" id="KW-0732">Signal</keyword>
<evidence type="ECO:0000256" key="1">
    <source>
        <dbReference type="SAM" id="SignalP"/>
    </source>
</evidence>
<evidence type="ECO:0000313" key="4">
    <source>
        <dbReference type="Proteomes" id="UP000287830"/>
    </source>
</evidence>
<feature type="chain" id="PRO_5031421586" evidence="1">
    <location>
        <begin position="31"/>
        <end position="162"/>
    </location>
</feature>
<gene>
    <name evidence="3" type="primary">ath_2</name>
    <name evidence="3" type="ORF">OEIGOIKO_00620</name>
</gene>
<comment type="caution">
    <text evidence="3">The sequence shown here is derived from an EMBL/GenBank/DDBJ whole genome shotgun (WGS) entry which is preliminary data.</text>
</comment>
<dbReference type="Proteomes" id="UP000287830">
    <property type="component" value="Unassembled WGS sequence"/>
</dbReference>
<evidence type="ECO:0000313" key="3">
    <source>
        <dbReference type="EMBL" id="GCD32902.1"/>
    </source>
</evidence>
<dbReference type="Gene3D" id="2.80.10.50">
    <property type="match status" value="1"/>
</dbReference>
<dbReference type="CDD" id="cd23415">
    <property type="entry name" value="beta-trefoil_Ricin_AH"/>
    <property type="match status" value="1"/>
</dbReference>